<dbReference type="Pfam" id="PF02588">
    <property type="entry name" value="YitT_membrane"/>
    <property type="match status" value="1"/>
</dbReference>
<feature type="transmembrane region" description="Helical" evidence="7">
    <location>
        <begin position="103"/>
        <end position="121"/>
    </location>
</feature>
<dbReference type="AlphaFoldDB" id="A0A9W6FQF7"/>
<feature type="transmembrane region" description="Helical" evidence="7">
    <location>
        <begin position="38"/>
        <end position="59"/>
    </location>
</feature>
<name>A0A9W6FQF7_9MICO</name>
<evidence type="ECO:0000256" key="6">
    <source>
        <dbReference type="SAM" id="MobiDB-lite"/>
    </source>
</evidence>
<keyword evidence="2" id="KW-1003">Cell membrane</keyword>
<dbReference type="PANTHER" id="PTHR33545:SF5">
    <property type="entry name" value="UPF0750 MEMBRANE PROTEIN YITT"/>
    <property type="match status" value="1"/>
</dbReference>
<evidence type="ECO:0000313" key="9">
    <source>
        <dbReference type="Proteomes" id="UP001144396"/>
    </source>
</evidence>
<feature type="transmembrane region" description="Helical" evidence="7">
    <location>
        <begin position="71"/>
        <end position="96"/>
    </location>
</feature>
<feature type="region of interest" description="Disordered" evidence="6">
    <location>
        <begin position="1"/>
        <end position="27"/>
    </location>
</feature>
<keyword evidence="9" id="KW-1185">Reference proteome</keyword>
<keyword evidence="3 7" id="KW-0812">Transmembrane</keyword>
<comment type="subcellular location">
    <subcellularLocation>
        <location evidence="1">Cell membrane</location>
        <topology evidence="1">Multi-pass membrane protein</topology>
    </subcellularLocation>
</comment>
<dbReference type="EMBL" id="BSDP01000001">
    <property type="protein sequence ID" value="GLI26567.1"/>
    <property type="molecule type" value="Genomic_DNA"/>
</dbReference>
<dbReference type="Proteomes" id="UP001144396">
    <property type="component" value="Unassembled WGS sequence"/>
</dbReference>
<feature type="transmembrane region" description="Helical" evidence="7">
    <location>
        <begin position="133"/>
        <end position="151"/>
    </location>
</feature>
<dbReference type="GO" id="GO:0005886">
    <property type="term" value="C:plasma membrane"/>
    <property type="evidence" value="ECO:0007669"/>
    <property type="project" value="UniProtKB-SubCell"/>
</dbReference>
<evidence type="ECO:0000256" key="5">
    <source>
        <dbReference type="ARBA" id="ARBA00023136"/>
    </source>
</evidence>
<accession>A0A9W6FQF7</accession>
<proteinExistence type="predicted"/>
<reference evidence="8" key="1">
    <citation type="submission" date="2022-12" db="EMBL/GenBank/DDBJ databases">
        <title>Reference genome sequencing for broad-spectrum identification of bacterial and archaeal isolates by mass spectrometry.</title>
        <authorList>
            <person name="Sekiguchi Y."/>
            <person name="Tourlousse D.M."/>
        </authorList>
    </citation>
    <scope>NUCLEOTIDE SEQUENCE</scope>
    <source>
        <strain evidence="8">14</strain>
    </source>
</reference>
<evidence type="ECO:0000256" key="3">
    <source>
        <dbReference type="ARBA" id="ARBA00022692"/>
    </source>
</evidence>
<evidence type="ECO:0000256" key="1">
    <source>
        <dbReference type="ARBA" id="ARBA00004651"/>
    </source>
</evidence>
<evidence type="ECO:0000256" key="2">
    <source>
        <dbReference type="ARBA" id="ARBA00022475"/>
    </source>
</evidence>
<evidence type="ECO:0000256" key="7">
    <source>
        <dbReference type="SAM" id="Phobius"/>
    </source>
</evidence>
<dbReference type="InterPro" id="IPR003740">
    <property type="entry name" value="YitT"/>
</dbReference>
<dbReference type="PANTHER" id="PTHR33545">
    <property type="entry name" value="UPF0750 MEMBRANE PROTEIN YITT-RELATED"/>
    <property type="match status" value="1"/>
</dbReference>
<gene>
    <name evidence="8" type="ORF">ARHIZOSPH14_08090</name>
</gene>
<evidence type="ECO:0000256" key="4">
    <source>
        <dbReference type="ARBA" id="ARBA00022989"/>
    </source>
</evidence>
<evidence type="ECO:0000313" key="8">
    <source>
        <dbReference type="EMBL" id="GLI26567.1"/>
    </source>
</evidence>
<keyword evidence="4 7" id="KW-1133">Transmembrane helix</keyword>
<sequence>MIMTTDARPVADARPAAAPAPVGAPEGASVRHSVLDDVTGIATGVFVASLGLFLLNSAQMVTGGTAGLSLLIGYATGIPFGIVFLAVNTPFFVLAALRKGWRFTVKTAIAIVAVSLLSSLHPLAMPGFQVDPLYGAIAGNLLAGIGLLVLFRHGASLGGYNVVALLAQERLGWRAGYVQMAFDLVTVLAAIATISPLGLAYSLLGAALLNLVLALNHRPGRYFGA</sequence>
<keyword evidence="5 7" id="KW-0472">Membrane</keyword>
<dbReference type="InterPro" id="IPR051461">
    <property type="entry name" value="UPF0750_membrane"/>
</dbReference>
<comment type="caution">
    <text evidence="8">The sequence shown here is derived from an EMBL/GenBank/DDBJ whole genome shotgun (WGS) entry which is preliminary data.</text>
</comment>
<protein>
    <submittedName>
        <fullName evidence="8">Membrane protein</fullName>
    </submittedName>
</protein>
<organism evidence="8 9">
    <name type="scientific">Agromyces rhizosphaerae</name>
    <dbReference type="NCBI Taxonomy" id="88374"/>
    <lineage>
        <taxon>Bacteria</taxon>
        <taxon>Bacillati</taxon>
        <taxon>Actinomycetota</taxon>
        <taxon>Actinomycetes</taxon>
        <taxon>Micrococcales</taxon>
        <taxon>Microbacteriaceae</taxon>
        <taxon>Agromyces</taxon>
    </lineage>
</organism>